<name>A0AAW9KFK2_CLOPF</name>
<sequence length="65" mass="7293">MKNRAYKKSITREILSSKARFSSILAIIFLGVAFYSGIKSSGPDLKESINEFFSEQNLMDSKIVS</sequence>
<accession>A0AAW9KFK2</accession>
<dbReference type="EMBL" id="WNUR01001243">
    <property type="protein sequence ID" value="MDZ7543487.1"/>
    <property type="molecule type" value="Genomic_DNA"/>
</dbReference>
<dbReference type="Proteomes" id="UP001288944">
    <property type="component" value="Unassembled WGS sequence"/>
</dbReference>
<keyword evidence="1" id="KW-0472">Membrane</keyword>
<proteinExistence type="predicted"/>
<evidence type="ECO:0000313" key="3">
    <source>
        <dbReference type="Proteomes" id="UP001288944"/>
    </source>
</evidence>
<organism evidence="2 3">
    <name type="scientific">Clostridium perfringens</name>
    <dbReference type="NCBI Taxonomy" id="1502"/>
    <lineage>
        <taxon>Bacteria</taxon>
        <taxon>Bacillati</taxon>
        <taxon>Bacillota</taxon>
        <taxon>Clostridia</taxon>
        <taxon>Eubacteriales</taxon>
        <taxon>Clostridiaceae</taxon>
        <taxon>Clostridium</taxon>
    </lineage>
</organism>
<dbReference type="AlphaFoldDB" id="A0AAW9KFK2"/>
<feature type="transmembrane region" description="Helical" evidence="1">
    <location>
        <begin position="21"/>
        <end position="38"/>
    </location>
</feature>
<evidence type="ECO:0000256" key="1">
    <source>
        <dbReference type="SAM" id="Phobius"/>
    </source>
</evidence>
<comment type="caution">
    <text evidence="2">The sequence shown here is derived from an EMBL/GenBank/DDBJ whole genome shotgun (WGS) entry which is preliminary data.</text>
</comment>
<protein>
    <submittedName>
        <fullName evidence="2">Uncharacterized protein</fullName>
    </submittedName>
</protein>
<gene>
    <name evidence="2" type="ORF">GNF83_20380</name>
</gene>
<keyword evidence="1" id="KW-1133">Transmembrane helix</keyword>
<reference evidence="2" key="1">
    <citation type="submission" date="2019-11" db="EMBL/GenBank/DDBJ databases">
        <title>Characterization of Clostridium perfringens isolates from swine manure treated agricultural soils.</title>
        <authorList>
            <person name="Wushke S.T."/>
        </authorList>
    </citation>
    <scope>NUCLEOTIDE SEQUENCE</scope>
    <source>
        <strain evidence="2">X62</strain>
    </source>
</reference>
<feature type="non-terminal residue" evidence="2">
    <location>
        <position position="65"/>
    </location>
</feature>
<evidence type="ECO:0000313" key="2">
    <source>
        <dbReference type="EMBL" id="MDZ7543487.1"/>
    </source>
</evidence>
<keyword evidence="1" id="KW-0812">Transmembrane</keyword>